<dbReference type="EMBL" id="FNAO01000007">
    <property type="protein sequence ID" value="SDE77572.1"/>
    <property type="molecule type" value="Genomic_DNA"/>
</dbReference>
<dbReference type="STRING" id="641691.SAMN05421636_107210"/>
<dbReference type="AlphaFoldDB" id="A0A1G7FNU3"/>
<keyword evidence="2" id="KW-1185">Reference proteome</keyword>
<reference evidence="1 2" key="1">
    <citation type="submission" date="2016-10" db="EMBL/GenBank/DDBJ databases">
        <authorList>
            <person name="de Groot N.N."/>
        </authorList>
    </citation>
    <scope>NUCLEOTIDE SEQUENCE [LARGE SCALE GENOMIC DNA]</scope>
    <source>
        <strain evidence="1 2">DSM 23421</strain>
    </source>
</reference>
<dbReference type="RefSeq" id="WP_091870602.1">
    <property type="nucleotide sequence ID" value="NZ_FNAO01000007.1"/>
</dbReference>
<gene>
    <name evidence="1" type="ORF">SAMN05421636_107210</name>
</gene>
<name>A0A1G7FNU3_9FLAO</name>
<proteinExistence type="predicted"/>
<evidence type="ECO:0000313" key="1">
    <source>
        <dbReference type="EMBL" id="SDE77572.1"/>
    </source>
</evidence>
<protein>
    <submittedName>
        <fullName evidence="1">Uncharacterized protein</fullName>
    </submittedName>
</protein>
<sequence length="627" mass="72715">MNDSLTKDEIKDRLIRRAAEVWGVDEMEIEFSFDPIVGILFDACAHEFERISDTVKTSRTKITERLVDLLTPEISVTAKPAHAVMHALPMESHIKISARSQFYHRKRKPIFTDDGKDAFEDYAFCPAGEFTLNNCELRYIAYPDKLLRHQHQRNLPFLAKGDFKANPEANCMYLGIRPGEDVNSIEQLLCYFDLLNFSQKELLAHHIGMAHWSLNGEALDMVKGYNEQMEVKDDFSGYINESIQSKIRFYETYVKEFYEDHFYTVDDSLEIKKNLRNYPDAFSEFISNPHLQEFDEPLLWIKIEFSTVVSTSMLENLRCHINCFPVLNKKSQSVNKRLQPFFNILPLAVNGDFFFDIQEISGDTGNTYFMQNRGPKDHEHPNAYLRFGGVSRFDERDASELLNYTLDLLKEDSVAFTTMGDQYIDDHLRSLKKIVSRIEQKIEQRNYNKYKIPYLIIKRNSIQKNRDQNIYTEYWTTAGEKANKINPYVKLNAKTGTAFQPDSLTLVTGTLGGRDEPSPSDKIYAYREHVLTKGRVVTRQDIIQLCFSIYKSSITKVSIEKGVMVSQEQGVGYTPTTDIHITKNAEIDYMEADWEHLKKELLISLRVRSANVLPFRVFYRCLEPSIS</sequence>
<evidence type="ECO:0000313" key="2">
    <source>
        <dbReference type="Proteomes" id="UP000199109"/>
    </source>
</evidence>
<dbReference type="Proteomes" id="UP000199109">
    <property type="component" value="Unassembled WGS sequence"/>
</dbReference>
<organism evidence="1 2">
    <name type="scientific">Pricia antarctica</name>
    <dbReference type="NCBI Taxonomy" id="641691"/>
    <lineage>
        <taxon>Bacteria</taxon>
        <taxon>Pseudomonadati</taxon>
        <taxon>Bacteroidota</taxon>
        <taxon>Flavobacteriia</taxon>
        <taxon>Flavobacteriales</taxon>
        <taxon>Flavobacteriaceae</taxon>
        <taxon>Pricia</taxon>
    </lineage>
</organism>
<dbReference type="OrthoDB" id="1090083at2"/>
<accession>A0A1G7FNU3</accession>